<dbReference type="FunFam" id="3.30.810.10:FF:000001">
    <property type="entry name" value="1-phosphatidylinositol 3-phosphate 5-kinase FAB1"/>
    <property type="match status" value="1"/>
</dbReference>
<feature type="domain" description="PIPK" evidence="15">
    <location>
        <begin position="2173"/>
        <end position="2528"/>
    </location>
</feature>
<feature type="compositionally biased region" description="Low complexity" evidence="13">
    <location>
        <begin position="651"/>
        <end position="675"/>
    </location>
</feature>
<feature type="compositionally biased region" description="Polar residues" evidence="13">
    <location>
        <begin position="799"/>
        <end position="817"/>
    </location>
</feature>
<feature type="compositionally biased region" description="Polar residues" evidence="13">
    <location>
        <begin position="347"/>
        <end position="357"/>
    </location>
</feature>
<feature type="domain" description="FYVE-type" evidence="14">
    <location>
        <begin position="534"/>
        <end position="589"/>
    </location>
</feature>
<dbReference type="PROSITE" id="PS50178">
    <property type="entry name" value="ZF_FYVE"/>
    <property type="match status" value="1"/>
</dbReference>
<reference evidence="16" key="1">
    <citation type="submission" date="2021-03" db="EMBL/GenBank/DDBJ databases">
        <title>Comparative genomics and phylogenomic investigation of the class Geoglossomycetes provide insights into ecological specialization and systematics.</title>
        <authorList>
            <person name="Melie T."/>
            <person name="Pirro S."/>
            <person name="Miller A.N."/>
            <person name="Quandt A."/>
        </authorList>
    </citation>
    <scope>NUCLEOTIDE SEQUENCE</scope>
    <source>
        <strain evidence="16">GBOQ0MN5Z8</strain>
    </source>
</reference>
<dbReference type="SMART" id="SM00064">
    <property type="entry name" value="FYVE"/>
    <property type="match status" value="1"/>
</dbReference>
<dbReference type="Pfam" id="PF01363">
    <property type="entry name" value="FYVE"/>
    <property type="match status" value="1"/>
</dbReference>
<keyword evidence="3 12" id="KW-0808">Transferase</keyword>
<dbReference type="InterPro" id="IPR027483">
    <property type="entry name" value="PInositol-4-P-4/5-kinase_C_sf"/>
</dbReference>
<dbReference type="InterPro" id="IPR044769">
    <property type="entry name" value="PIKfyve_PIPKc"/>
</dbReference>
<sequence>MASKPLQNPPSPSASTLFLPLGRLSRRGSLASLSSPTQLDKESLSQALDQIHSSASQSESLTTFNEFASPPSSSSVPEGKSLAGELVQSGLSGLYSRFREVVGGVRDIVEDAMGSGADAGTDTSTTKSGGSVSEASATALSSPVAVSIPSESRLQSPVSTMFSSTATISQSQSQKASGNSSKTSIAPSRTPTASSTTTGAKAPLPPFSRMTASAAANPTLVPMTINAFRDSDSHAADVSNTPARSDIFRREPFSPSGQVREKELSRMRVQRTISACPSDPGLSRSTTSNLSVFSDTIREVPDLDTPQMSSSENSEVVANGDEEGKANVDGMVYLRGTDGYGEDNAKRQGNSRSSGLDGSQEMPNKPLTTGKGTSVKNQRFAAPTPNSTSSTGPATTGPPSGAKPEDTSNDSASLKASGPPQKSKQALPDGPLSPPVLASKRQPTIPRISESHLPGSNPPRSQSSNMTEPGVTEPIAVNGVHQEVHGVTDDETANGDQGVRRQQGTKSDGDAEAVNTVLKQLRSGVLSKEFWMKDENCKECFLCGDSFSTWRRKHHCRICGQIFDAKCTSVVYGQQGSIRVCKTCKEITDSYKDDSEESDDDTVLPATFFTQPSLLPNATTLSNESADARRDASTEKEQRSLSTPMMAIPATRRTGNSSSRRSAVLEISRPSSSRSSNEDRAPFHGNPAEDMGKRSRLPAFHNDSIIDPDLAPYMSDEGSSGDEQMSIFAAMNSDILTASIADNERNTFVGLPVLGKKSRPNVGGKNTNGLSFSGKDIDDGSGSSAKASHIQRATRKRNLSNASNAQQRPSPKPSKNNGLLRGLGTSLADALSGSTGTLQGLATPGVGGSRMTRSASMRGSTAPAVELNRASLQHVHKLLHQLLQDSGVSNVGGWEQALMPILLRCTDDVNPDVRHGDDIDIRHYVKVKRIAGGRPGDTSHVSGVVFSKKLALKSMPRSIQNPRIVIIKFPIEYHRHQQHFMSLEPVIAQEKEFLQNTVNRIVALRPQLLLVQRNISGLALQYLAEANIATAYNVKPSVLEAVSRCAQADIAPSIDILTLKPIQVGKCAAFDLKTYVHKDIPGWKKTYVYLSGCPKELGCTIVLRGADMETLAKMKKITEFMVYVVYNLKLETCLMRDEFVLIPSTTNGGTISPAKESSSASTTALEDTRTQATASLGESSNKLEARDNTNASLSKRSTEQKEESSQAKKGVSSTAEDDHLPEDVPMPTFYGDMVEKHKTKILSASPFVKFMQPYLLMRAREQERRLVYLKRLKDQDNIEEQTAEEKVKPQKFQLITSEMIHERVKGAPRKVKEVLHAVHDAEYDKALHNYRTQTRQWEAYIAGNIDLFNPFAHQNIALLYTVVCTNTSVPCFGPEFLALSFYDADSGFDPDCTLGQYVEDLCLGAGTICTANGCERDMFEHHRSYVHGEARVSVFVERYPCKIRGLQDTILMWSYCKICNKDTQVMPMSENSWKYSFGKYLELSFWSSDLRLRAGVCPHDLHRNHVRYFGFKDIALRIHYDPIDLLEIVVPRARITWKVENDLRLKNDHFIKTEERLNRFMYSVKARITGINVESVIPEKAEACKIEIERLTKRANDEHNWLIRKLQDKYMNSKYYEILPQNRAVRAMQEKVAEWDMIFAEFDNNFFPSEKDITRLATLQLKKLFLDRDDSVSSITSIDEGTSTPPTEIDETERVSPSDSIVLTSTPTEMPSERTHSMLASVVEEHAETTKGANQVHIDRNDEDGTPMPEQTNAISTMKLPAKGIDGEAISHLELVVPSNFPERAVKGQASIPQESRAVSPTDTRYMKPWDPESTLGQCNQTLRVQLEAGITGKSGPEPTPTSPQPTHASAIPRLSDGGQRAKSRNASPPLYRTQSQPIHLRRAESIRSGKGTLELSSTTADTPRKAGELPQIHQQGAGKGSERKVSDRLGLTALKHAKKAAGHSLIPRSVGGKRKESKVSTLAKHFEQLSREFEKERLREKRHRAATTKQSRAYPKASSKPIVQVYQNAHEAVEEKEPSDEDLNAGAPIESSNEATSMVDSSITESTAATTTSQSPIDAPHIEETPAEGTENDDVAASTSQAPSDAEGDGSDADHSLLDDIQIPSTTEGSQPLSPTDSHLYLKLELPKHERTSLLKMLTNFWAERSASGWAALDYPLNATDHVFVDSDVIVREDEPSSLIAFALSSEDYNAKLQSIRRQDGGVPSAHEELDHANCHPENEEQLELERSLLRSTGTHLKYQFQEGSAKMLCKIFYAEQFDAVRKKCGVSDRIVESLSRCVKWDSKGGKSRSVFLKTSDGRFVLKSLSPVETQAFLRFAPAYFQIMSEALFHELPSVIAKMLGFFQIIIKNPLTGVDLKWDVLIMENLFYDRTPSRVRFSAITFPKVQLLTYTTMKIFDLKGSMRDRKIQSTGEQNEVLLDENMVEFIYESPLFAREHSKKLLRASVWNDTLFLARQDVMDYSLMIAVDDERKELVVGIIDCIRTYTWDKKLESWIKDRGFAGGGRNKPTVTSPKEYKYRFRAAMARYVLQAPNCWHQFHAHHTEHGAVHLHRPVEFREEDKMEAEAEAAAGAKSMM</sequence>
<feature type="compositionally biased region" description="Polar residues" evidence="13">
    <location>
        <begin position="1695"/>
        <end position="1709"/>
    </location>
</feature>
<feature type="region of interest" description="Disordered" evidence="13">
    <location>
        <begin position="615"/>
        <end position="695"/>
    </location>
</feature>
<feature type="compositionally biased region" description="Low complexity" evidence="13">
    <location>
        <begin position="381"/>
        <end position="402"/>
    </location>
</feature>
<dbReference type="Gene3D" id="3.50.7.10">
    <property type="entry name" value="GroEL"/>
    <property type="match status" value="1"/>
</dbReference>
<evidence type="ECO:0000256" key="4">
    <source>
        <dbReference type="ARBA" id="ARBA00022723"/>
    </source>
</evidence>
<feature type="region of interest" description="Disordered" evidence="13">
    <location>
        <begin position="1150"/>
        <end position="1227"/>
    </location>
</feature>
<feature type="region of interest" description="Disordered" evidence="13">
    <location>
        <begin position="113"/>
        <end position="215"/>
    </location>
</feature>
<feature type="compositionally biased region" description="Basic and acidic residues" evidence="13">
    <location>
        <begin position="1196"/>
        <end position="1206"/>
    </location>
</feature>
<evidence type="ECO:0000259" key="14">
    <source>
        <dbReference type="PROSITE" id="PS50178"/>
    </source>
</evidence>
<feature type="compositionally biased region" description="Polar residues" evidence="13">
    <location>
        <begin position="1150"/>
        <end position="1180"/>
    </location>
</feature>
<dbReference type="GO" id="GO:0046854">
    <property type="term" value="P:phosphatidylinositol phosphate biosynthetic process"/>
    <property type="evidence" value="ECO:0007669"/>
    <property type="project" value="TreeGrafter"/>
</dbReference>
<dbReference type="PANTHER" id="PTHR45748:SF7">
    <property type="entry name" value="1-PHOSPHATIDYLINOSITOL 3-PHOSPHATE 5-KINASE-RELATED"/>
    <property type="match status" value="1"/>
</dbReference>
<evidence type="ECO:0000259" key="15">
    <source>
        <dbReference type="PROSITE" id="PS51455"/>
    </source>
</evidence>
<dbReference type="InterPro" id="IPR011011">
    <property type="entry name" value="Znf_FYVE_PHD"/>
</dbReference>
<feature type="compositionally biased region" description="Polar residues" evidence="13">
    <location>
        <begin position="306"/>
        <end position="316"/>
    </location>
</feature>
<dbReference type="SUPFAM" id="SSF52029">
    <property type="entry name" value="GroEL apical domain-like"/>
    <property type="match status" value="1"/>
</dbReference>
<evidence type="ECO:0000256" key="11">
    <source>
        <dbReference type="PROSITE-ProRule" id="PRU00091"/>
    </source>
</evidence>
<feature type="region of interest" description="Disordered" evidence="13">
    <location>
        <begin position="1676"/>
        <end position="1714"/>
    </location>
</feature>
<dbReference type="InterPro" id="IPR017455">
    <property type="entry name" value="Znf_FYVE-rel"/>
</dbReference>
<dbReference type="InterPro" id="IPR000306">
    <property type="entry name" value="Znf_FYVE"/>
</dbReference>
<dbReference type="FunFam" id="3.50.7.10:FF:000007">
    <property type="entry name" value="1-phosphatidylinositol 3-phosphate 5-kinase isoform X1"/>
    <property type="match status" value="1"/>
</dbReference>
<dbReference type="PROSITE" id="PS51455">
    <property type="entry name" value="PIPK"/>
    <property type="match status" value="1"/>
</dbReference>
<evidence type="ECO:0000256" key="2">
    <source>
        <dbReference type="ARBA" id="ARBA00012009"/>
    </source>
</evidence>
<feature type="compositionally biased region" description="Polar residues" evidence="13">
    <location>
        <begin position="458"/>
        <end position="467"/>
    </location>
</feature>
<keyword evidence="6 11" id="KW-0863">Zinc-finger</keyword>
<dbReference type="Gene3D" id="3.30.40.10">
    <property type="entry name" value="Zinc/RING finger domain, C3HC4 (zinc finger)"/>
    <property type="match status" value="1"/>
</dbReference>
<feature type="region of interest" description="Disordered" evidence="13">
    <location>
        <begin position="753"/>
        <end position="822"/>
    </location>
</feature>
<feature type="region of interest" description="Disordered" evidence="13">
    <location>
        <begin position="486"/>
        <end position="511"/>
    </location>
</feature>
<evidence type="ECO:0000313" key="17">
    <source>
        <dbReference type="Proteomes" id="UP000698800"/>
    </source>
</evidence>
<dbReference type="Gene3D" id="3.30.810.10">
    <property type="entry name" value="2-Layer Sandwich"/>
    <property type="match status" value="1"/>
</dbReference>
<evidence type="ECO:0000256" key="9">
    <source>
        <dbReference type="ARBA" id="ARBA00022840"/>
    </source>
</evidence>
<dbReference type="InterPro" id="IPR027484">
    <property type="entry name" value="PInositol-4-P-5-kinase_N"/>
</dbReference>
<feature type="region of interest" description="Disordered" evidence="13">
    <location>
        <begin position="1785"/>
        <end position="1818"/>
    </location>
</feature>
<feature type="region of interest" description="Disordered" evidence="13">
    <location>
        <begin position="233"/>
        <end position="472"/>
    </location>
</feature>
<dbReference type="GO" id="GO:0008270">
    <property type="term" value="F:zinc ion binding"/>
    <property type="evidence" value="ECO:0007669"/>
    <property type="project" value="UniProtKB-KW"/>
</dbReference>
<keyword evidence="4" id="KW-0479">Metal-binding</keyword>
<dbReference type="PANTHER" id="PTHR45748">
    <property type="entry name" value="1-PHOSPHATIDYLINOSITOL 3-PHOSPHATE 5-KINASE-RELATED"/>
    <property type="match status" value="1"/>
</dbReference>
<dbReference type="InterPro" id="IPR002498">
    <property type="entry name" value="PInositol-4-P-4/5-kinase_core"/>
</dbReference>
<dbReference type="GO" id="GO:0000329">
    <property type="term" value="C:fungal-type vacuole membrane"/>
    <property type="evidence" value="ECO:0007669"/>
    <property type="project" value="TreeGrafter"/>
</dbReference>
<evidence type="ECO:0000256" key="8">
    <source>
        <dbReference type="ARBA" id="ARBA00022833"/>
    </source>
</evidence>
<keyword evidence="17" id="KW-1185">Reference proteome</keyword>
<feature type="compositionally biased region" description="Low complexity" evidence="13">
    <location>
        <begin position="2042"/>
        <end position="2056"/>
    </location>
</feature>
<protein>
    <recommendedName>
        <fullName evidence="2">1-phosphatidylinositol-3-phosphate 5-kinase</fullName>
        <ecNumber evidence="2">2.7.1.150</ecNumber>
    </recommendedName>
    <alternativeName>
        <fullName evidence="10">Type III PIP kinase</fullName>
    </alternativeName>
</protein>
<evidence type="ECO:0000256" key="6">
    <source>
        <dbReference type="ARBA" id="ARBA00022771"/>
    </source>
</evidence>
<feature type="region of interest" description="Disordered" evidence="13">
    <location>
        <begin position="29"/>
        <end position="81"/>
    </location>
</feature>
<feature type="region of interest" description="Disordered" evidence="13">
    <location>
        <begin position="1831"/>
        <end position="1925"/>
    </location>
</feature>
<dbReference type="Pfam" id="PF00118">
    <property type="entry name" value="Cpn60_TCP1"/>
    <property type="match status" value="1"/>
</dbReference>
<keyword evidence="5 12" id="KW-0547">Nucleotide-binding</keyword>
<dbReference type="CDD" id="cd03334">
    <property type="entry name" value="Fab1_TCP"/>
    <property type="match status" value="1"/>
</dbReference>
<feature type="compositionally biased region" description="Polar residues" evidence="13">
    <location>
        <begin position="409"/>
        <end position="424"/>
    </location>
</feature>
<evidence type="ECO:0000256" key="12">
    <source>
        <dbReference type="PROSITE-ProRule" id="PRU00781"/>
    </source>
</evidence>
<feature type="compositionally biased region" description="Polar residues" evidence="13">
    <location>
        <begin position="149"/>
        <end position="162"/>
    </location>
</feature>
<feature type="compositionally biased region" description="Polar residues" evidence="13">
    <location>
        <begin position="44"/>
        <end position="76"/>
    </location>
</feature>
<dbReference type="SMART" id="SM00330">
    <property type="entry name" value="PIPKc"/>
    <property type="match status" value="1"/>
</dbReference>
<feature type="compositionally biased region" description="Polar residues" evidence="13">
    <location>
        <begin position="615"/>
        <end position="625"/>
    </location>
</feature>
<evidence type="ECO:0000256" key="5">
    <source>
        <dbReference type="ARBA" id="ARBA00022741"/>
    </source>
</evidence>
<evidence type="ECO:0000256" key="13">
    <source>
        <dbReference type="SAM" id="MobiDB-lite"/>
    </source>
</evidence>
<dbReference type="Gene3D" id="3.30.800.10">
    <property type="entry name" value="Phosphatidylinositol Phosphate Kinase II Beta"/>
    <property type="match status" value="1"/>
</dbReference>
<name>A0A9P8I1F2_9PEZI</name>
<dbReference type="OrthoDB" id="158357at2759"/>
<dbReference type="CDD" id="cd17300">
    <property type="entry name" value="PIPKc_PIKfyve"/>
    <property type="match status" value="1"/>
</dbReference>
<evidence type="ECO:0000256" key="3">
    <source>
        <dbReference type="ARBA" id="ARBA00022679"/>
    </source>
</evidence>
<feature type="region of interest" description="Disordered" evidence="13">
    <location>
        <begin position="1974"/>
        <end position="2098"/>
    </location>
</feature>
<dbReference type="EMBL" id="JAGHQL010000169">
    <property type="protein sequence ID" value="KAH0536983.1"/>
    <property type="molecule type" value="Genomic_DNA"/>
</dbReference>
<feature type="compositionally biased region" description="Polar residues" evidence="13">
    <location>
        <begin position="1676"/>
        <end position="1686"/>
    </location>
</feature>
<dbReference type="InterPro" id="IPR027409">
    <property type="entry name" value="GroEL-like_apical_dom_sf"/>
</dbReference>
<dbReference type="GO" id="GO:0010008">
    <property type="term" value="C:endosome membrane"/>
    <property type="evidence" value="ECO:0007669"/>
    <property type="project" value="TreeGrafter"/>
</dbReference>
<dbReference type="Pfam" id="PF01504">
    <property type="entry name" value="PIP5K"/>
    <property type="match status" value="1"/>
</dbReference>
<feature type="compositionally biased region" description="Polar residues" evidence="13">
    <location>
        <begin position="366"/>
        <end position="377"/>
    </location>
</feature>
<feature type="compositionally biased region" description="Polar residues" evidence="13">
    <location>
        <begin position="1791"/>
        <end position="1803"/>
    </location>
</feature>
<feature type="compositionally biased region" description="Low complexity" evidence="13">
    <location>
        <begin position="114"/>
        <end position="131"/>
    </location>
</feature>
<organism evidence="16 17">
    <name type="scientific">Glutinoglossum americanum</name>
    <dbReference type="NCBI Taxonomy" id="1670608"/>
    <lineage>
        <taxon>Eukaryota</taxon>
        <taxon>Fungi</taxon>
        <taxon>Dikarya</taxon>
        <taxon>Ascomycota</taxon>
        <taxon>Pezizomycotina</taxon>
        <taxon>Geoglossomycetes</taxon>
        <taxon>Geoglossales</taxon>
        <taxon>Geoglossaceae</taxon>
        <taxon>Glutinoglossum</taxon>
    </lineage>
</organism>
<dbReference type="FunFam" id="3.30.800.10:FF:000005">
    <property type="entry name" value="1-phosphatidylinositol-3-phosphate 5-kinase (Fab1)"/>
    <property type="match status" value="1"/>
</dbReference>
<feature type="compositionally biased region" description="Polar residues" evidence="13">
    <location>
        <begin position="283"/>
        <end position="294"/>
    </location>
</feature>
<evidence type="ECO:0000256" key="1">
    <source>
        <dbReference type="ARBA" id="ARBA00000768"/>
    </source>
</evidence>
<dbReference type="InterPro" id="IPR002423">
    <property type="entry name" value="Cpn60/GroEL/TCP-1"/>
</dbReference>
<dbReference type="SUPFAM" id="SSF57903">
    <property type="entry name" value="FYVE/PHD zinc finger"/>
    <property type="match status" value="1"/>
</dbReference>
<evidence type="ECO:0000256" key="10">
    <source>
        <dbReference type="ARBA" id="ARBA00075294"/>
    </source>
</evidence>
<feature type="compositionally biased region" description="Low complexity" evidence="13">
    <location>
        <begin position="163"/>
        <end position="202"/>
    </location>
</feature>
<comment type="catalytic activity">
    <reaction evidence="1">
        <text>a 1,2-diacyl-sn-glycero-3-phospho-(1D-myo-inositol-3-phosphate) + ATP = a 1,2-diacyl-sn-glycero-3-phospho-(1D-myo-inositol-3,5-bisphosphate) + ADP + H(+)</text>
        <dbReference type="Rhea" id="RHEA:13609"/>
        <dbReference type="ChEBI" id="CHEBI:15378"/>
        <dbReference type="ChEBI" id="CHEBI:30616"/>
        <dbReference type="ChEBI" id="CHEBI:57923"/>
        <dbReference type="ChEBI" id="CHEBI:58088"/>
        <dbReference type="ChEBI" id="CHEBI:456216"/>
        <dbReference type="EC" id="2.7.1.150"/>
    </reaction>
</comment>
<evidence type="ECO:0000313" key="16">
    <source>
        <dbReference type="EMBL" id="KAH0536983.1"/>
    </source>
</evidence>
<dbReference type="EC" id="2.7.1.150" evidence="2"/>
<accession>A0A9P8I1F2</accession>
<proteinExistence type="predicted"/>
<comment type="caution">
    <text evidence="16">The sequence shown here is derived from an EMBL/GenBank/DDBJ whole genome shotgun (WGS) entry which is preliminary data.</text>
</comment>
<feature type="region of interest" description="Disordered" evidence="13">
    <location>
        <begin position="835"/>
        <end position="854"/>
    </location>
</feature>
<feature type="compositionally biased region" description="Polar residues" evidence="13">
    <location>
        <begin position="2031"/>
        <end position="2041"/>
    </location>
</feature>
<dbReference type="GO" id="GO:0005524">
    <property type="term" value="F:ATP binding"/>
    <property type="evidence" value="ECO:0007669"/>
    <property type="project" value="UniProtKB-UniRule"/>
</dbReference>
<dbReference type="GO" id="GO:0000285">
    <property type="term" value="F:1-phosphatidylinositol-3-phosphate 5-kinase activity"/>
    <property type="evidence" value="ECO:0007669"/>
    <property type="project" value="UniProtKB-EC"/>
</dbReference>
<keyword evidence="9 12" id="KW-0067">ATP-binding</keyword>
<dbReference type="SUPFAM" id="SSF56104">
    <property type="entry name" value="SAICAR synthase-like"/>
    <property type="match status" value="1"/>
</dbReference>
<feature type="compositionally biased region" description="Basic and acidic residues" evidence="13">
    <location>
        <begin position="626"/>
        <end position="639"/>
    </location>
</feature>
<keyword evidence="7 12" id="KW-0418">Kinase</keyword>
<dbReference type="InterPro" id="IPR013083">
    <property type="entry name" value="Znf_RING/FYVE/PHD"/>
</dbReference>
<gene>
    <name evidence="16" type="ORF">FGG08_006185</name>
</gene>
<dbReference type="Proteomes" id="UP000698800">
    <property type="component" value="Unassembled WGS sequence"/>
</dbReference>
<evidence type="ECO:0000256" key="7">
    <source>
        <dbReference type="ARBA" id="ARBA00022777"/>
    </source>
</evidence>
<keyword evidence="8" id="KW-0862">Zinc</keyword>